<comment type="caution">
    <text evidence="2">The sequence shown here is derived from an EMBL/GenBank/DDBJ whole genome shotgun (WGS) entry which is preliminary data.</text>
</comment>
<proteinExistence type="predicted"/>
<dbReference type="SUPFAM" id="SSF52540">
    <property type="entry name" value="P-loop containing nucleoside triphosphate hydrolases"/>
    <property type="match status" value="1"/>
</dbReference>
<dbReference type="eggNOG" id="COG0572">
    <property type="taxonomic scope" value="Bacteria"/>
</dbReference>
<gene>
    <name evidence="2" type="ORF">HMPREF1318_2286</name>
</gene>
<dbReference type="AlphaFoldDB" id="J0NC92"/>
<keyword evidence="2" id="KW-0808">Transferase</keyword>
<feature type="compositionally biased region" description="Polar residues" evidence="1">
    <location>
        <begin position="1"/>
        <end position="10"/>
    </location>
</feature>
<dbReference type="Gene3D" id="3.40.50.300">
    <property type="entry name" value="P-loop containing nucleotide triphosphate hydrolases"/>
    <property type="match status" value="1"/>
</dbReference>
<dbReference type="InterPro" id="IPR027417">
    <property type="entry name" value="P-loop_NTPase"/>
</dbReference>
<dbReference type="PATRIC" id="fig|1125718.3.peg.1365"/>
<dbReference type="OrthoDB" id="3173333at2"/>
<evidence type="ECO:0000256" key="1">
    <source>
        <dbReference type="SAM" id="MobiDB-lite"/>
    </source>
</evidence>
<dbReference type="RefSeq" id="WP_008731396.1">
    <property type="nucleotide sequence ID" value="NZ_AKFT01000107.1"/>
</dbReference>
<keyword evidence="3" id="KW-1185">Reference proteome</keyword>
<name>J0NC92_9ACTO</name>
<organism evidence="2 3">
    <name type="scientific">Actinomyces massiliensis F0489</name>
    <dbReference type="NCBI Taxonomy" id="1125718"/>
    <lineage>
        <taxon>Bacteria</taxon>
        <taxon>Bacillati</taxon>
        <taxon>Actinomycetota</taxon>
        <taxon>Actinomycetes</taxon>
        <taxon>Actinomycetales</taxon>
        <taxon>Actinomycetaceae</taxon>
        <taxon>Actinomyces</taxon>
    </lineage>
</organism>
<dbReference type="GO" id="GO:0016301">
    <property type="term" value="F:kinase activity"/>
    <property type="evidence" value="ECO:0007669"/>
    <property type="project" value="UniProtKB-KW"/>
</dbReference>
<feature type="region of interest" description="Disordered" evidence="1">
    <location>
        <begin position="1"/>
        <end position="35"/>
    </location>
</feature>
<protein>
    <submittedName>
        <fullName evidence="2">Phosphoribulokinase/Uridine kinase domain protein</fullName>
    </submittedName>
</protein>
<dbReference type="Proteomes" id="UP000002941">
    <property type="component" value="Unassembled WGS sequence"/>
</dbReference>
<accession>J0NC92</accession>
<evidence type="ECO:0000313" key="2">
    <source>
        <dbReference type="EMBL" id="EJF44599.1"/>
    </source>
</evidence>
<dbReference type="EMBL" id="AKFT01000107">
    <property type="protein sequence ID" value="EJF44599.1"/>
    <property type="molecule type" value="Genomic_DNA"/>
</dbReference>
<keyword evidence="2" id="KW-0418">Kinase</keyword>
<evidence type="ECO:0000313" key="3">
    <source>
        <dbReference type="Proteomes" id="UP000002941"/>
    </source>
</evidence>
<reference evidence="2 3" key="1">
    <citation type="submission" date="2012-05" db="EMBL/GenBank/DDBJ databases">
        <authorList>
            <person name="Harkins D.M."/>
            <person name="Madupu R."/>
            <person name="Durkin A.S."/>
            <person name="Torralba M."/>
            <person name="Methe B."/>
            <person name="Sutton G.G."/>
            <person name="Nelson K.E."/>
        </authorList>
    </citation>
    <scope>NUCLEOTIDE SEQUENCE [LARGE SCALE GENOMIC DNA]</scope>
    <source>
        <strain evidence="2 3">F0489</strain>
    </source>
</reference>
<sequence>MCSNDATQPRSGVPAITRRALPVQDRAALQPEEPPVPDWYASDERAFADHVLAVLNRVIQPAGRPGIIAVDGRSGSGKTTVTSRLTSVVPDAQVLHIDDLDWNEPLFQWDHLLVAALTELRRNGSLDLRPPVWQRHGREGSITITAGAPLVIVEGTGSGMRAVADLVDIHIWMQTDDEVAERRGIARDIDEGTNGDEQESVEFWHWWARSERPFFAADRPWERARFIVSGQALPGLADDEIAWAEGPLARS</sequence>